<evidence type="ECO:0000313" key="3">
    <source>
        <dbReference type="Proteomes" id="UP001066276"/>
    </source>
</evidence>
<feature type="compositionally biased region" description="Polar residues" evidence="1">
    <location>
        <begin position="1"/>
        <end position="25"/>
    </location>
</feature>
<protein>
    <submittedName>
        <fullName evidence="2">Uncharacterized protein</fullName>
    </submittedName>
</protein>
<gene>
    <name evidence="2" type="ORF">NDU88_005206</name>
</gene>
<evidence type="ECO:0000256" key="1">
    <source>
        <dbReference type="SAM" id="MobiDB-lite"/>
    </source>
</evidence>
<feature type="region of interest" description="Disordered" evidence="1">
    <location>
        <begin position="1"/>
        <end position="73"/>
    </location>
</feature>
<dbReference type="AlphaFoldDB" id="A0AAV7QFC2"/>
<name>A0AAV7QFC2_PLEWA</name>
<feature type="compositionally biased region" description="Polar residues" evidence="1">
    <location>
        <begin position="52"/>
        <end position="64"/>
    </location>
</feature>
<dbReference type="Proteomes" id="UP001066276">
    <property type="component" value="Chromosome 6"/>
</dbReference>
<proteinExistence type="predicted"/>
<dbReference type="EMBL" id="JANPWB010000010">
    <property type="protein sequence ID" value="KAJ1138825.1"/>
    <property type="molecule type" value="Genomic_DNA"/>
</dbReference>
<evidence type="ECO:0000313" key="2">
    <source>
        <dbReference type="EMBL" id="KAJ1138825.1"/>
    </source>
</evidence>
<keyword evidence="3" id="KW-1185">Reference proteome</keyword>
<comment type="caution">
    <text evidence="2">The sequence shown here is derived from an EMBL/GenBank/DDBJ whole genome shotgun (WGS) entry which is preliminary data.</text>
</comment>
<organism evidence="2 3">
    <name type="scientific">Pleurodeles waltl</name>
    <name type="common">Iberian ribbed newt</name>
    <dbReference type="NCBI Taxonomy" id="8319"/>
    <lineage>
        <taxon>Eukaryota</taxon>
        <taxon>Metazoa</taxon>
        <taxon>Chordata</taxon>
        <taxon>Craniata</taxon>
        <taxon>Vertebrata</taxon>
        <taxon>Euteleostomi</taxon>
        <taxon>Amphibia</taxon>
        <taxon>Batrachia</taxon>
        <taxon>Caudata</taxon>
        <taxon>Salamandroidea</taxon>
        <taxon>Salamandridae</taxon>
        <taxon>Pleurodelinae</taxon>
        <taxon>Pleurodeles</taxon>
    </lineage>
</organism>
<reference evidence="2" key="1">
    <citation type="journal article" date="2022" name="bioRxiv">
        <title>Sequencing and chromosome-scale assembly of the giantPleurodeles waltlgenome.</title>
        <authorList>
            <person name="Brown T."/>
            <person name="Elewa A."/>
            <person name="Iarovenko S."/>
            <person name="Subramanian E."/>
            <person name="Araus A.J."/>
            <person name="Petzold A."/>
            <person name="Susuki M."/>
            <person name="Suzuki K.-i.T."/>
            <person name="Hayashi T."/>
            <person name="Toyoda A."/>
            <person name="Oliveira C."/>
            <person name="Osipova E."/>
            <person name="Leigh N.D."/>
            <person name="Simon A."/>
            <person name="Yun M.H."/>
        </authorList>
    </citation>
    <scope>NUCLEOTIDE SEQUENCE</scope>
    <source>
        <strain evidence="2">20211129_DDA</strain>
        <tissue evidence="2">Liver</tissue>
    </source>
</reference>
<accession>A0AAV7QFC2</accession>
<sequence>MAYCNCNSPTDNEPGQQYSGGTITSGVRDPDVIQTPSNQAVSPVEGWIEETTAGSGSTSENSTLEGCPVEESG</sequence>